<organism evidence="2">
    <name type="scientific">Aspergillus arachidicola</name>
    <dbReference type="NCBI Taxonomy" id="656916"/>
    <lineage>
        <taxon>Eukaryota</taxon>
        <taxon>Fungi</taxon>
        <taxon>Dikarya</taxon>
        <taxon>Ascomycota</taxon>
        <taxon>Pezizomycotina</taxon>
        <taxon>Eurotiomycetes</taxon>
        <taxon>Eurotiomycetidae</taxon>
        <taxon>Eurotiales</taxon>
        <taxon>Aspergillaceae</taxon>
        <taxon>Aspergillus</taxon>
        <taxon>Aspergillus subgen. Circumdati</taxon>
    </lineage>
</organism>
<evidence type="ECO:0000313" key="2">
    <source>
        <dbReference type="EMBL" id="KAE8335838.1"/>
    </source>
</evidence>
<feature type="transmembrane region" description="Helical" evidence="1">
    <location>
        <begin position="15"/>
        <end position="37"/>
    </location>
</feature>
<name>A0A5N6XS90_9EURO</name>
<protein>
    <submittedName>
        <fullName evidence="2">Uncharacterized protein</fullName>
    </submittedName>
</protein>
<keyword evidence="1" id="KW-1133">Transmembrane helix</keyword>
<gene>
    <name evidence="2" type="ORF">BDV24DRAFT_142976</name>
</gene>
<dbReference type="AlphaFoldDB" id="A0A5N6XS90"/>
<proteinExistence type="predicted"/>
<keyword evidence="1" id="KW-0472">Membrane</keyword>
<accession>A0A5N6XS90</accession>
<dbReference type="EMBL" id="ML737207">
    <property type="protein sequence ID" value="KAE8335838.1"/>
    <property type="molecule type" value="Genomic_DNA"/>
</dbReference>
<sequence length="66" mass="7714">MRSNLVNWRTRRKRFFFLLTPLVSVTHFIVFAIVVIFHTEKSIGVYADKFSFDAGVRDQANYCLGN</sequence>
<reference evidence="2" key="1">
    <citation type="submission" date="2019-04" db="EMBL/GenBank/DDBJ databases">
        <title>Friends and foes A comparative genomics study of 23 Aspergillus species from section Flavi.</title>
        <authorList>
            <consortium name="DOE Joint Genome Institute"/>
            <person name="Kjaerbolling I."/>
            <person name="Vesth T."/>
            <person name="Frisvad J.C."/>
            <person name="Nybo J.L."/>
            <person name="Theobald S."/>
            <person name="Kildgaard S."/>
            <person name="Isbrandt T."/>
            <person name="Kuo A."/>
            <person name="Sato A."/>
            <person name="Lyhne E.K."/>
            <person name="Kogle M.E."/>
            <person name="Wiebenga A."/>
            <person name="Kun R.S."/>
            <person name="Lubbers R.J."/>
            <person name="Makela M.R."/>
            <person name="Barry K."/>
            <person name="Chovatia M."/>
            <person name="Clum A."/>
            <person name="Daum C."/>
            <person name="Haridas S."/>
            <person name="He G."/>
            <person name="LaButti K."/>
            <person name="Lipzen A."/>
            <person name="Mondo S."/>
            <person name="Riley R."/>
            <person name="Salamov A."/>
            <person name="Simmons B.A."/>
            <person name="Magnuson J.K."/>
            <person name="Henrissat B."/>
            <person name="Mortensen U.H."/>
            <person name="Larsen T.O."/>
            <person name="Devries R.P."/>
            <person name="Grigoriev I.V."/>
            <person name="Machida M."/>
            <person name="Baker S.E."/>
            <person name="Andersen M.R."/>
        </authorList>
    </citation>
    <scope>NUCLEOTIDE SEQUENCE</scope>
    <source>
        <strain evidence="2">CBS 117612</strain>
    </source>
</reference>
<evidence type="ECO:0000256" key="1">
    <source>
        <dbReference type="SAM" id="Phobius"/>
    </source>
</evidence>
<dbReference type="Proteomes" id="UP000325558">
    <property type="component" value="Unassembled WGS sequence"/>
</dbReference>
<keyword evidence="1" id="KW-0812">Transmembrane</keyword>